<dbReference type="FunFam" id="3.40.50.720:FF:000304">
    <property type="entry name" value="UDP-glucose 4,6-dehydratase"/>
    <property type="match status" value="1"/>
</dbReference>
<feature type="domain" description="NAD(P)-binding" evidence="8">
    <location>
        <begin position="132"/>
        <end position="442"/>
    </location>
</feature>
<protein>
    <recommendedName>
        <fullName evidence="7">dTDP-D-glucose 4,6-dehydratase</fullName>
        <ecNumber evidence="4">4.2.1.46</ecNumber>
    </recommendedName>
</protein>
<dbReference type="InterPro" id="IPR016040">
    <property type="entry name" value="NAD(P)-bd_dom"/>
</dbReference>
<dbReference type="InterPro" id="IPR036291">
    <property type="entry name" value="NAD(P)-bd_dom_sf"/>
</dbReference>
<evidence type="ECO:0000256" key="1">
    <source>
        <dbReference type="ARBA" id="ARBA00001539"/>
    </source>
</evidence>
<comment type="caution">
    <text evidence="9">The sequence shown here is derived from an EMBL/GenBank/DDBJ whole genome shotgun (WGS) entry which is preliminary data.</text>
</comment>
<dbReference type="GO" id="GO:0008460">
    <property type="term" value="F:dTDP-glucose 4,6-dehydratase activity"/>
    <property type="evidence" value="ECO:0007669"/>
    <property type="project" value="UniProtKB-EC"/>
</dbReference>
<dbReference type="EC" id="4.2.1.46" evidence="4"/>
<proteinExistence type="inferred from homology"/>
<dbReference type="CDD" id="cd05246">
    <property type="entry name" value="dTDP_GD_SDR_e"/>
    <property type="match status" value="1"/>
</dbReference>
<keyword evidence="6" id="KW-0456">Lyase</keyword>
<dbReference type="Proteomes" id="UP001620645">
    <property type="component" value="Unassembled WGS sequence"/>
</dbReference>
<evidence type="ECO:0000313" key="10">
    <source>
        <dbReference type="Proteomes" id="UP001620645"/>
    </source>
</evidence>
<dbReference type="GO" id="GO:0009225">
    <property type="term" value="P:nucleotide-sugar metabolic process"/>
    <property type="evidence" value="ECO:0007669"/>
    <property type="project" value="UniProtKB-ARBA"/>
</dbReference>
<dbReference type="SUPFAM" id="SSF51735">
    <property type="entry name" value="NAD(P)-binding Rossmann-fold domains"/>
    <property type="match status" value="1"/>
</dbReference>
<keyword evidence="5" id="KW-0520">NAD</keyword>
<organism evidence="9 10">
    <name type="scientific">Heterodera schachtii</name>
    <name type="common">Sugarbeet cyst nematode worm</name>
    <name type="synonym">Tylenchus schachtii</name>
    <dbReference type="NCBI Taxonomy" id="97005"/>
    <lineage>
        <taxon>Eukaryota</taxon>
        <taxon>Metazoa</taxon>
        <taxon>Ecdysozoa</taxon>
        <taxon>Nematoda</taxon>
        <taxon>Chromadorea</taxon>
        <taxon>Rhabditida</taxon>
        <taxon>Tylenchina</taxon>
        <taxon>Tylenchomorpha</taxon>
        <taxon>Tylenchoidea</taxon>
        <taxon>Heteroderidae</taxon>
        <taxon>Heteroderinae</taxon>
        <taxon>Heterodera</taxon>
    </lineage>
</organism>
<dbReference type="AlphaFoldDB" id="A0ABD2KKH0"/>
<dbReference type="EMBL" id="JBICCN010000015">
    <property type="protein sequence ID" value="KAL3103268.1"/>
    <property type="molecule type" value="Genomic_DNA"/>
</dbReference>
<evidence type="ECO:0000256" key="2">
    <source>
        <dbReference type="ARBA" id="ARBA00001911"/>
    </source>
</evidence>
<comment type="catalytic activity">
    <reaction evidence="1">
        <text>dTDP-alpha-D-glucose = dTDP-4-dehydro-6-deoxy-alpha-D-glucose + H2O</text>
        <dbReference type="Rhea" id="RHEA:17221"/>
        <dbReference type="ChEBI" id="CHEBI:15377"/>
        <dbReference type="ChEBI" id="CHEBI:57477"/>
        <dbReference type="ChEBI" id="CHEBI:57649"/>
        <dbReference type="EC" id="4.2.1.46"/>
    </reaction>
</comment>
<evidence type="ECO:0000256" key="5">
    <source>
        <dbReference type="ARBA" id="ARBA00023027"/>
    </source>
</evidence>
<evidence type="ECO:0000259" key="8">
    <source>
        <dbReference type="Pfam" id="PF16363"/>
    </source>
</evidence>
<dbReference type="Pfam" id="PF16363">
    <property type="entry name" value="GDP_Man_Dehyd"/>
    <property type="match status" value="1"/>
</dbReference>
<evidence type="ECO:0000256" key="3">
    <source>
        <dbReference type="ARBA" id="ARBA00008178"/>
    </source>
</evidence>
<name>A0ABD2KKH0_HETSC</name>
<gene>
    <name evidence="9" type="ORF">niasHS_002454</name>
</gene>
<evidence type="ECO:0000256" key="6">
    <source>
        <dbReference type="ARBA" id="ARBA00023239"/>
    </source>
</evidence>
<comment type="cofactor">
    <cofactor evidence="2">
        <name>NAD(+)</name>
        <dbReference type="ChEBI" id="CHEBI:57540"/>
    </cofactor>
</comment>
<dbReference type="Gene3D" id="3.90.25.10">
    <property type="entry name" value="UDP-galactose 4-epimerase, domain 1"/>
    <property type="match status" value="1"/>
</dbReference>
<evidence type="ECO:0000256" key="7">
    <source>
        <dbReference type="ARBA" id="ARBA00067702"/>
    </source>
</evidence>
<keyword evidence="10" id="KW-1185">Reference proteome</keyword>
<dbReference type="Gene3D" id="3.40.50.720">
    <property type="entry name" value="NAD(P)-binding Rossmann-like Domain"/>
    <property type="match status" value="1"/>
</dbReference>
<reference evidence="9 10" key="1">
    <citation type="submission" date="2024-10" db="EMBL/GenBank/DDBJ databases">
        <authorList>
            <person name="Kim D."/>
        </authorList>
    </citation>
    <scope>NUCLEOTIDE SEQUENCE [LARGE SCALE GENOMIC DNA]</scope>
    <source>
        <strain evidence="9">Taebaek</strain>
    </source>
</reference>
<dbReference type="PANTHER" id="PTHR43000">
    <property type="entry name" value="DTDP-D-GLUCOSE 4,6-DEHYDRATASE-RELATED"/>
    <property type="match status" value="1"/>
</dbReference>
<sequence length="466" mass="52820">MPGKPELLLLEGRGPSTVVVHPRPSPATTPFPNDDFVDKSSSAEQRHKNLRVASSTFTCHPIKTRLKPCRGLSSPSVFKATAAPSPSSQLFCFRVGQPMSDETILNATDSDWPFSKSENRNSTVAVLPQKVLVTGGCGFIGSNFINYIFEKWPKASFVNLDKLAFGASPDHIIDDIRFSPRYVFVHGSLLDENLVKTVLNEHRIDTVIHFAAITHVDESYTDRIGTIQENVIATTTLLEAINFYGRVRRLVHISTDEVYGDSMDDTTPKCEDSPLNPTNPYAASKAACEVIVRSYHHSYKLPYVMVRMNNVYGPRQAYSKLIPKFTRLALEGKPYPLMGDGMHSRSWMYVDDCAEAIRRITERGRIGQTYNIGTEFEKCNLHLTEMLHEKVQKLMDRDPSQISFEPIADRPYHDRRYYINFTKIREELGWECTVPFAQGLADTLDYYVKEYRKTHNAMLTAQRPHG</sequence>
<evidence type="ECO:0000313" key="9">
    <source>
        <dbReference type="EMBL" id="KAL3103268.1"/>
    </source>
</evidence>
<accession>A0ABD2KKH0</accession>
<comment type="similarity">
    <text evidence="3">Belongs to the NAD(P)-dependent epimerase/dehydratase family. dTDP-glucose dehydratase subfamily.</text>
</comment>
<evidence type="ECO:0000256" key="4">
    <source>
        <dbReference type="ARBA" id="ARBA00011990"/>
    </source>
</evidence>
<dbReference type="InterPro" id="IPR005888">
    <property type="entry name" value="dTDP_Gluc_deHydtase"/>
</dbReference>